<comment type="caution">
    <text evidence="4">The sequence shown here is derived from an EMBL/GenBank/DDBJ whole genome shotgun (WGS) entry which is preliminary data.</text>
</comment>
<feature type="domain" description="GFO/IDH/MocA-like oxidoreductase" evidence="3">
    <location>
        <begin position="132"/>
        <end position="247"/>
    </location>
</feature>
<dbReference type="AlphaFoldDB" id="A0A5N0E1D6"/>
<evidence type="ECO:0000313" key="4">
    <source>
        <dbReference type="EMBL" id="KAA8882129.1"/>
    </source>
</evidence>
<dbReference type="OrthoDB" id="256869at2"/>
<dbReference type="Pfam" id="PF01408">
    <property type="entry name" value="GFO_IDH_MocA"/>
    <property type="match status" value="1"/>
</dbReference>
<name>A0A5N0E1D6_9NOCA</name>
<feature type="domain" description="Gfo/Idh/MocA-like oxidoreductase N-terminal" evidence="2">
    <location>
        <begin position="4"/>
        <end position="119"/>
    </location>
</feature>
<evidence type="ECO:0000259" key="2">
    <source>
        <dbReference type="Pfam" id="PF01408"/>
    </source>
</evidence>
<accession>A0A5N0E1D6</accession>
<organism evidence="4 5">
    <name type="scientific">Nocardia colli</name>
    <dbReference type="NCBI Taxonomy" id="2545717"/>
    <lineage>
        <taxon>Bacteria</taxon>
        <taxon>Bacillati</taxon>
        <taxon>Actinomycetota</taxon>
        <taxon>Actinomycetes</taxon>
        <taxon>Mycobacteriales</taxon>
        <taxon>Nocardiaceae</taxon>
        <taxon>Nocardia</taxon>
    </lineage>
</organism>
<keyword evidence="1" id="KW-0560">Oxidoreductase</keyword>
<dbReference type="SUPFAM" id="SSF51735">
    <property type="entry name" value="NAD(P)-binding Rossmann-fold domains"/>
    <property type="match status" value="1"/>
</dbReference>
<sequence length="314" mass="33601">MKIQLGIIGLGAMGTEMLDVAYRHPDFEVVAAADPNPAAVERIRAQHSVIDLGRDPSSLAEDARLDALYIASPPDTHAGYAIPAMSAGKAVFSEKPLAVRLTDGTEMVRVAAETGVVNALNFTLSDRAAAAEVGRAVNDGEAGDIVGVDMRFTFPSWPRACQRDARWVAGREQGGLLREVGSHYVFLTDRLLGPLTPVSTRIQYGTAAETSAFGTFTAGGTPITITGRVAATPETYEWILYGTKRSYRITDWSRLHISDGGPWAEVSLSGPRGSEHTRLSAFAAAIRGHRSTLADFAAGLRVQQAVEHFHRAAS</sequence>
<dbReference type="InterPro" id="IPR055170">
    <property type="entry name" value="GFO_IDH_MocA-like_dom"/>
</dbReference>
<dbReference type="Gene3D" id="3.40.50.720">
    <property type="entry name" value="NAD(P)-binding Rossmann-like Domain"/>
    <property type="match status" value="1"/>
</dbReference>
<gene>
    <name evidence="4" type="ORF">F3087_39460</name>
</gene>
<dbReference type="InterPro" id="IPR000683">
    <property type="entry name" value="Gfo/Idh/MocA-like_OxRdtase_N"/>
</dbReference>
<protein>
    <submittedName>
        <fullName evidence="4">Gfo/Idh/MocA family oxidoreductase</fullName>
    </submittedName>
</protein>
<evidence type="ECO:0000259" key="3">
    <source>
        <dbReference type="Pfam" id="PF22725"/>
    </source>
</evidence>
<dbReference type="InterPro" id="IPR050463">
    <property type="entry name" value="Gfo/Idh/MocA_oxidrdct_glycsds"/>
</dbReference>
<dbReference type="Pfam" id="PF22725">
    <property type="entry name" value="GFO_IDH_MocA_C3"/>
    <property type="match status" value="1"/>
</dbReference>
<proteinExistence type="predicted"/>
<dbReference type="EMBL" id="VXLC01000029">
    <property type="protein sequence ID" value="KAA8882129.1"/>
    <property type="molecule type" value="Genomic_DNA"/>
</dbReference>
<dbReference type="GO" id="GO:0000166">
    <property type="term" value="F:nucleotide binding"/>
    <property type="evidence" value="ECO:0007669"/>
    <property type="project" value="InterPro"/>
</dbReference>
<dbReference type="SUPFAM" id="SSF55347">
    <property type="entry name" value="Glyceraldehyde-3-phosphate dehydrogenase-like, C-terminal domain"/>
    <property type="match status" value="1"/>
</dbReference>
<dbReference type="InterPro" id="IPR036291">
    <property type="entry name" value="NAD(P)-bd_dom_sf"/>
</dbReference>
<keyword evidence="5" id="KW-1185">Reference proteome</keyword>
<evidence type="ECO:0000256" key="1">
    <source>
        <dbReference type="ARBA" id="ARBA00023002"/>
    </source>
</evidence>
<dbReference type="PANTHER" id="PTHR43818">
    <property type="entry name" value="BCDNA.GH03377"/>
    <property type="match status" value="1"/>
</dbReference>
<reference evidence="4 5" key="1">
    <citation type="submission" date="2019-09" db="EMBL/GenBank/DDBJ databases">
        <authorList>
            <person name="Wang X."/>
        </authorList>
    </citation>
    <scope>NUCLEOTIDE SEQUENCE [LARGE SCALE GENOMIC DNA]</scope>
    <source>
        <strain evidence="4 5">CICC 11023</strain>
    </source>
</reference>
<dbReference type="Proteomes" id="UP000323876">
    <property type="component" value="Unassembled WGS sequence"/>
</dbReference>
<dbReference type="GO" id="GO:0016491">
    <property type="term" value="F:oxidoreductase activity"/>
    <property type="evidence" value="ECO:0007669"/>
    <property type="project" value="UniProtKB-KW"/>
</dbReference>
<evidence type="ECO:0000313" key="5">
    <source>
        <dbReference type="Proteomes" id="UP000323876"/>
    </source>
</evidence>
<dbReference type="RefSeq" id="WP_150407269.1">
    <property type="nucleotide sequence ID" value="NZ_VXLC01000029.1"/>
</dbReference>
<dbReference type="PANTHER" id="PTHR43818:SF11">
    <property type="entry name" value="BCDNA.GH03377"/>
    <property type="match status" value="1"/>
</dbReference>
<dbReference type="Gene3D" id="3.30.360.10">
    <property type="entry name" value="Dihydrodipicolinate Reductase, domain 2"/>
    <property type="match status" value="1"/>
</dbReference>